<reference evidence="1 2" key="1">
    <citation type="submission" date="2011-02" db="EMBL/GenBank/DDBJ databases">
        <authorList>
            <person name="Durkin A.S."/>
            <person name="Madupu R."/>
            <person name="Torralba M."/>
            <person name="Gillis M."/>
            <person name="Methe B."/>
            <person name="Sutton G."/>
            <person name="Nelson K.E."/>
        </authorList>
    </citation>
    <scope>NUCLEOTIDE SEQUENCE [LARGE SCALE GENOMIC DNA]</scope>
    <source>
        <strain evidence="1 2">CRIS 18C-A</strain>
    </source>
</reference>
<dbReference type="Proteomes" id="UP000003155">
    <property type="component" value="Unassembled WGS sequence"/>
</dbReference>
<protein>
    <submittedName>
        <fullName evidence="1">Conserved domain protein</fullName>
    </submittedName>
</protein>
<organism evidence="1 2">
    <name type="scientific">Prevotella denticola CRIS 18C-A</name>
    <dbReference type="NCBI Taxonomy" id="944557"/>
    <lineage>
        <taxon>Bacteria</taxon>
        <taxon>Pseudomonadati</taxon>
        <taxon>Bacteroidota</taxon>
        <taxon>Bacteroidia</taxon>
        <taxon>Bacteroidales</taxon>
        <taxon>Prevotellaceae</taxon>
        <taxon>Prevotella</taxon>
    </lineage>
</organism>
<evidence type="ECO:0000313" key="2">
    <source>
        <dbReference type="Proteomes" id="UP000003155"/>
    </source>
</evidence>
<dbReference type="EMBL" id="AEXO01000095">
    <property type="protein sequence ID" value="EGC85689.1"/>
    <property type="molecule type" value="Genomic_DNA"/>
</dbReference>
<evidence type="ECO:0000313" key="1">
    <source>
        <dbReference type="EMBL" id="EGC85689.1"/>
    </source>
</evidence>
<comment type="caution">
    <text evidence="1">The sequence shown here is derived from an EMBL/GenBank/DDBJ whole genome shotgun (WGS) entry which is preliminary data.</text>
</comment>
<keyword evidence="2" id="KW-1185">Reference proteome</keyword>
<dbReference type="AlphaFoldDB" id="F0H908"/>
<accession>F0H908</accession>
<proteinExistence type="predicted"/>
<name>F0H908_9BACT</name>
<sequence length="71" mass="7709">MGTGFPAVGNRLPDAPVLTVSVVCYGARTRISQGQAIVRMLGTGYGMYFQTGKNHQKRMISLHLTHPHLLG</sequence>
<gene>
    <name evidence="1" type="ORF">HMPREF9303_2660</name>
</gene>